<evidence type="ECO:0000256" key="1">
    <source>
        <dbReference type="ARBA" id="ARBA00004123"/>
    </source>
</evidence>
<dbReference type="InterPro" id="IPR018362">
    <property type="entry name" value="CCAAT-binding_factor_CS"/>
</dbReference>
<dbReference type="PROSITE" id="PS00686">
    <property type="entry name" value="NFYA_HAP2_1"/>
    <property type="match status" value="1"/>
</dbReference>
<evidence type="ECO:0000256" key="8">
    <source>
        <dbReference type="RuleBase" id="RU367155"/>
    </source>
</evidence>
<keyword evidence="6 8" id="KW-0539">Nucleus</keyword>
<dbReference type="Pfam" id="PF02045">
    <property type="entry name" value="CBFB_NFYA"/>
    <property type="match status" value="1"/>
</dbReference>
<dbReference type="GO" id="GO:0003677">
    <property type="term" value="F:DNA binding"/>
    <property type="evidence" value="ECO:0007669"/>
    <property type="project" value="UniProtKB-KW"/>
</dbReference>
<feature type="region of interest" description="Disordered" evidence="9">
    <location>
        <begin position="301"/>
        <end position="323"/>
    </location>
</feature>
<evidence type="ECO:0000256" key="4">
    <source>
        <dbReference type="ARBA" id="ARBA00023159"/>
    </source>
</evidence>
<evidence type="ECO:0000256" key="6">
    <source>
        <dbReference type="ARBA" id="ARBA00023242"/>
    </source>
</evidence>
<dbReference type="OrthoDB" id="1097733at2759"/>
<feature type="compositionally biased region" description="Polar residues" evidence="9">
    <location>
        <begin position="269"/>
        <end position="287"/>
    </location>
</feature>
<reference evidence="10" key="1">
    <citation type="submission" date="2020-09" db="EMBL/GenBank/DDBJ databases">
        <title>Genome-Enabled Discovery of Anthraquinone Biosynthesis in Senna tora.</title>
        <authorList>
            <person name="Kang S.-H."/>
            <person name="Pandey R.P."/>
            <person name="Lee C.-M."/>
            <person name="Sim J.-S."/>
            <person name="Jeong J.-T."/>
            <person name="Choi B.-S."/>
            <person name="Jung M."/>
            <person name="Ginzburg D."/>
            <person name="Zhao K."/>
            <person name="Won S.Y."/>
            <person name="Oh T.-J."/>
            <person name="Yu Y."/>
            <person name="Kim N.-H."/>
            <person name="Lee O.R."/>
            <person name="Lee T.-H."/>
            <person name="Bashyal P."/>
            <person name="Kim T.-S."/>
            <person name="Lee W.-H."/>
            <person name="Kawkins C."/>
            <person name="Kim C.-K."/>
            <person name="Kim J.S."/>
            <person name="Ahn B.O."/>
            <person name="Rhee S.Y."/>
            <person name="Sohng J.K."/>
        </authorList>
    </citation>
    <scope>NUCLEOTIDE SEQUENCE</scope>
    <source>
        <tissue evidence="10">Leaf</tissue>
    </source>
</reference>
<evidence type="ECO:0000313" key="11">
    <source>
        <dbReference type="Proteomes" id="UP000634136"/>
    </source>
</evidence>
<comment type="function">
    <text evidence="8">Component of the sequence-specific heterotrimeric transcription factor (NF-Y) which specifically recognizes a 5'-CCAAT-3' box motif found in the promoters of its target genes.</text>
</comment>
<gene>
    <name evidence="10" type="ORF">G2W53_024469</name>
</gene>
<protein>
    <recommendedName>
        <fullName evidence="8">Nuclear transcription factor Y subunit</fullName>
    </recommendedName>
</protein>
<dbReference type="InterPro" id="IPR001289">
    <property type="entry name" value="NFYA"/>
</dbReference>
<dbReference type="Proteomes" id="UP000634136">
    <property type="component" value="Unassembled WGS sequence"/>
</dbReference>
<evidence type="ECO:0000313" key="10">
    <source>
        <dbReference type="EMBL" id="KAF7819014.1"/>
    </source>
</evidence>
<keyword evidence="3 8" id="KW-0238">DNA-binding</keyword>
<dbReference type="AlphaFoldDB" id="A0A834TK57"/>
<evidence type="ECO:0000256" key="7">
    <source>
        <dbReference type="ARBA" id="ARBA00025911"/>
    </source>
</evidence>
<comment type="caution">
    <text evidence="10">The sequence shown here is derived from an EMBL/GenBank/DDBJ whole genome shotgun (WGS) entry which is preliminary data.</text>
</comment>
<comment type="subunit">
    <text evidence="7">Heterotrimeric transcription factor composed of three components, NF-YA, NF-YB and NF-YC. NF-YB and NF-YC must interact and dimerize for NF-YA association and DNA binding.</text>
</comment>
<dbReference type="PROSITE" id="PS51152">
    <property type="entry name" value="NFYA_HAP2_2"/>
    <property type="match status" value="1"/>
</dbReference>
<sequence length="323" mass="35449">MQPKLNSAHHSESDICSNKLYTTCSQAWWNGIGHDAFTMDMTGEGKMNSFVPKDTDGSFGNQTSKSQAKALLTEGKEATKEKGTFPLIVLALADGEMNEEHQPKQIAVPSMPSTVNEFFAQPTQLELVGHSIACTSYPYSDPHYGGVISGYGPQPLVHPHGFGLQSARMVLPLEMEEEPVYVNAKQYHGILRRRQSRAKAELEKKLIKVRKPYLHESRHLHAMRRARGCGGRFLTTKKSDGTASKAATSKKDTVNSDHNMVPPNLSGIDVSTSAPQPERNSSSNGNVHYSHLQGFELSGFQPLSADRGNQGDFSGVRRALTIK</sequence>
<comment type="similarity">
    <text evidence="8">Belongs to the NFYA/HAP2 subunit family.</text>
</comment>
<name>A0A834TK57_9FABA</name>
<evidence type="ECO:0000256" key="5">
    <source>
        <dbReference type="ARBA" id="ARBA00023163"/>
    </source>
</evidence>
<dbReference type="SMART" id="SM00521">
    <property type="entry name" value="CBF"/>
    <property type="match status" value="1"/>
</dbReference>
<dbReference type="EMBL" id="JAAIUW010000008">
    <property type="protein sequence ID" value="KAF7819014.1"/>
    <property type="molecule type" value="Genomic_DNA"/>
</dbReference>
<feature type="region of interest" description="Disordered" evidence="9">
    <location>
        <begin position="227"/>
        <end position="289"/>
    </location>
</feature>
<proteinExistence type="inferred from homology"/>
<evidence type="ECO:0000256" key="3">
    <source>
        <dbReference type="ARBA" id="ARBA00023125"/>
    </source>
</evidence>
<evidence type="ECO:0000256" key="2">
    <source>
        <dbReference type="ARBA" id="ARBA00023015"/>
    </source>
</evidence>
<keyword evidence="2 8" id="KW-0805">Transcription regulation</keyword>
<dbReference type="PANTHER" id="PTHR12632">
    <property type="entry name" value="TRANSCRIPTION FACTOR NF-Y ALPHA-RELATED"/>
    <property type="match status" value="1"/>
</dbReference>
<comment type="subcellular location">
    <subcellularLocation>
        <location evidence="1 8">Nucleus</location>
    </subcellularLocation>
</comment>
<evidence type="ECO:0000256" key="9">
    <source>
        <dbReference type="SAM" id="MobiDB-lite"/>
    </source>
</evidence>
<accession>A0A834TK57</accession>
<dbReference type="GO" id="GO:0003700">
    <property type="term" value="F:DNA-binding transcription factor activity"/>
    <property type="evidence" value="ECO:0007669"/>
    <property type="project" value="UniProtKB-UniRule"/>
</dbReference>
<keyword evidence="11" id="KW-1185">Reference proteome</keyword>
<keyword evidence="4" id="KW-0010">Activator</keyword>
<organism evidence="10 11">
    <name type="scientific">Senna tora</name>
    <dbReference type="NCBI Taxonomy" id="362788"/>
    <lineage>
        <taxon>Eukaryota</taxon>
        <taxon>Viridiplantae</taxon>
        <taxon>Streptophyta</taxon>
        <taxon>Embryophyta</taxon>
        <taxon>Tracheophyta</taxon>
        <taxon>Spermatophyta</taxon>
        <taxon>Magnoliopsida</taxon>
        <taxon>eudicotyledons</taxon>
        <taxon>Gunneridae</taxon>
        <taxon>Pentapetalae</taxon>
        <taxon>rosids</taxon>
        <taxon>fabids</taxon>
        <taxon>Fabales</taxon>
        <taxon>Fabaceae</taxon>
        <taxon>Caesalpinioideae</taxon>
        <taxon>Cassia clade</taxon>
        <taxon>Senna</taxon>
    </lineage>
</organism>
<keyword evidence="5 8" id="KW-0804">Transcription</keyword>
<dbReference type="Gene3D" id="6.10.250.2430">
    <property type="match status" value="1"/>
</dbReference>
<dbReference type="GO" id="GO:0016602">
    <property type="term" value="C:CCAAT-binding factor complex"/>
    <property type="evidence" value="ECO:0007669"/>
    <property type="project" value="InterPro"/>
</dbReference>
<dbReference type="PRINTS" id="PR00616">
    <property type="entry name" value="CCAATSUBUNTB"/>
</dbReference>